<gene>
    <name evidence="2" type="ORF">GCM10023335_76170</name>
</gene>
<evidence type="ECO:0000313" key="2">
    <source>
        <dbReference type="EMBL" id="GAA5033060.1"/>
    </source>
</evidence>
<dbReference type="Proteomes" id="UP001501759">
    <property type="component" value="Unassembled WGS sequence"/>
</dbReference>
<organism evidence="2 3">
    <name type="scientific">Streptomyces siamensis</name>
    <dbReference type="NCBI Taxonomy" id="1274986"/>
    <lineage>
        <taxon>Bacteria</taxon>
        <taxon>Bacillati</taxon>
        <taxon>Actinomycetota</taxon>
        <taxon>Actinomycetes</taxon>
        <taxon>Kitasatosporales</taxon>
        <taxon>Streptomycetaceae</taxon>
        <taxon>Streptomyces</taxon>
    </lineage>
</organism>
<feature type="region of interest" description="Disordered" evidence="1">
    <location>
        <begin position="1"/>
        <end position="20"/>
    </location>
</feature>
<dbReference type="EMBL" id="BAABKB010000040">
    <property type="protein sequence ID" value="GAA5033060.1"/>
    <property type="molecule type" value="Genomic_DNA"/>
</dbReference>
<protein>
    <submittedName>
        <fullName evidence="2">Uncharacterized protein</fullName>
    </submittedName>
</protein>
<proteinExistence type="predicted"/>
<evidence type="ECO:0000256" key="1">
    <source>
        <dbReference type="SAM" id="MobiDB-lite"/>
    </source>
</evidence>
<name>A0ABP9JKQ5_9ACTN</name>
<dbReference type="RefSeq" id="WP_345657397.1">
    <property type="nucleotide sequence ID" value="NZ_BAABKB010000040.1"/>
</dbReference>
<keyword evidence="3" id="KW-1185">Reference proteome</keyword>
<accession>A0ABP9JKQ5</accession>
<reference evidence="3" key="1">
    <citation type="journal article" date="2019" name="Int. J. Syst. Evol. Microbiol.">
        <title>The Global Catalogue of Microorganisms (GCM) 10K type strain sequencing project: providing services to taxonomists for standard genome sequencing and annotation.</title>
        <authorList>
            <consortium name="The Broad Institute Genomics Platform"/>
            <consortium name="The Broad Institute Genome Sequencing Center for Infectious Disease"/>
            <person name="Wu L."/>
            <person name="Ma J."/>
        </authorList>
    </citation>
    <scope>NUCLEOTIDE SEQUENCE [LARGE SCALE GENOMIC DNA]</scope>
    <source>
        <strain evidence="3">JCM 18409</strain>
    </source>
</reference>
<comment type="caution">
    <text evidence="2">The sequence shown here is derived from an EMBL/GenBank/DDBJ whole genome shotgun (WGS) entry which is preliminary data.</text>
</comment>
<evidence type="ECO:0000313" key="3">
    <source>
        <dbReference type="Proteomes" id="UP001501759"/>
    </source>
</evidence>
<sequence length="104" mass="11374">MTQRNPIAPPRATGTAHPAQLLQRCQDDYQGNAARRDQDHRDDAHLVTYTPSAVTPVREPREPSDLAVAAELAERTLAAGNDLAIREALRILLRAVRTAAVTAR</sequence>